<organism evidence="1">
    <name type="scientific">Cylindrotheca closterium</name>
    <dbReference type="NCBI Taxonomy" id="2856"/>
    <lineage>
        <taxon>Eukaryota</taxon>
        <taxon>Sar</taxon>
        <taxon>Stramenopiles</taxon>
        <taxon>Ochrophyta</taxon>
        <taxon>Bacillariophyta</taxon>
        <taxon>Bacillariophyceae</taxon>
        <taxon>Bacillariophycidae</taxon>
        <taxon>Bacillariales</taxon>
        <taxon>Bacillariaceae</taxon>
        <taxon>Cylindrotheca</taxon>
    </lineage>
</organism>
<geneLocation type="chloroplast" evidence="1"/>
<proteinExistence type="predicted"/>
<dbReference type="EMBL" id="KC509522">
    <property type="protein sequence ID" value="AGH28583.1"/>
    <property type="molecule type" value="Genomic_DNA"/>
</dbReference>
<evidence type="ECO:0008006" key="2">
    <source>
        <dbReference type="Google" id="ProtNLM"/>
    </source>
</evidence>
<protein>
    <recommendedName>
        <fullName evidence="2">Single-stranded DNA binding protein</fullName>
    </recommendedName>
</protein>
<keyword evidence="1" id="KW-0934">Plastid</keyword>
<evidence type="ECO:0000313" key="1">
    <source>
        <dbReference type="EMBL" id="AGH28583.1"/>
    </source>
</evidence>
<dbReference type="RefSeq" id="YP_009029044.1">
    <property type="nucleotide sequence ID" value="NC_024082.1"/>
</dbReference>
<sequence length="107" mass="12217">MGDTNYFSGTVKILDNPTQKLVKEKILMTKVWVEIAQLRQNKLILVVFWGSLGDEIKHIYQINDYLLIEGYSSIKKTNSKLNRIIITALKVYPLFLTLTSASGKNLN</sequence>
<gene>
    <name evidence="1" type="primary">ycf41</name>
</gene>
<dbReference type="AlphaFoldDB" id="A0A023HBP2"/>
<dbReference type="GeneID" id="19740012"/>
<name>A0A023HBP2_9STRA</name>
<accession>A0A023HBP2</accession>
<keyword evidence="1" id="KW-0150">Chloroplast</keyword>
<reference evidence="1" key="1">
    <citation type="journal article" date="2014" name="Genome Biol. Evol.">
        <title>Serial gene losses and foreign DNA underlie size and sequence variation in the plastid genomes of diatoms.</title>
        <authorList>
            <person name="Ruck E.C."/>
            <person name="Nakov T."/>
            <person name="Jansen R.K."/>
            <person name="Theriot E.C."/>
            <person name="Alverson A.J."/>
        </authorList>
    </citation>
    <scope>NUCLEOTIDE SEQUENCE</scope>
    <source>
        <strain evidence="1">Ccmp1855</strain>
    </source>
</reference>